<evidence type="ECO:0000313" key="3">
    <source>
        <dbReference type="EMBL" id="AIC27898.1"/>
    </source>
</evidence>
<dbReference type="HOGENOM" id="CLU_020336_6_1_5"/>
<dbReference type="GO" id="GO:0016020">
    <property type="term" value="C:membrane"/>
    <property type="evidence" value="ECO:0007669"/>
    <property type="project" value="TreeGrafter"/>
</dbReference>
<dbReference type="SUPFAM" id="SSF53474">
    <property type="entry name" value="alpha/beta-Hydrolases"/>
    <property type="match status" value="1"/>
</dbReference>
<organism evidence="3 4">
    <name type="scientific">Rhizobium etli bv. mimosae str. IE4771</name>
    <dbReference type="NCBI Taxonomy" id="1432050"/>
    <lineage>
        <taxon>Bacteria</taxon>
        <taxon>Pseudomonadati</taxon>
        <taxon>Pseudomonadota</taxon>
        <taxon>Alphaproteobacteria</taxon>
        <taxon>Hyphomicrobiales</taxon>
        <taxon>Rhizobiaceae</taxon>
        <taxon>Rhizobium/Agrobacterium group</taxon>
        <taxon>Rhizobium</taxon>
    </lineage>
</organism>
<reference evidence="3 4" key="1">
    <citation type="submission" date="2013-12" db="EMBL/GenBank/DDBJ databases">
        <title>Complete genome sequence of Rhizobium etli bv. mimosae IE4771.</title>
        <authorList>
            <person name="Bustos P."/>
            <person name="Santamaria R.I."/>
            <person name="Lozano L."/>
            <person name="Ormeno-Orrillo E."/>
            <person name="Rogel M.A."/>
            <person name="Romero D."/>
            <person name="Cevallos M.A."/>
            <person name="Martinez-Romero E."/>
            <person name="Gonzalez V."/>
        </authorList>
    </citation>
    <scope>NUCLEOTIDE SEQUENCE [LARGE SCALE GENOMIC DNA]</scope>
    <source>
        <strain evidence="3 4">IE4771</strain>
    </source>
</reference>
<feature type="transmembrane region" description="Helical" evidence="1">
    <location>
        <begin position="7"/>
        <end position="26"/>
    </location>
</feature>
<dbReference type="GO" id="GO:0016787">
    <property type="term" value="F:hydrolase activity"/>
    <property type="evidence" value="ECO:0007669"/>
    <property type="project" value="UniProtKB-KW"/>
</dbReference>
<gene>
    <name evidence="3" type="ORF">IE4771_CH02800</name>
</gene>
<dbReference type="AlphaFoldDB" id="A0A060HY66"/>
<dbReference type="KEGG" id="rei:IE4771_CH02800"/>
<dbReference type="InterPro" id="IPR029058">
    <property type="entry name" value="AB_hydrolase_fold"/>
</dbReference>
<accession>A0A060HY66</accession>
<dbReference type="EMBL" id="CP006986">
    <property type="protein sequence ID" value="AIC27898.1"/>
    <property type="molecule type" value="Genomic_DNA"/>
</dbReference>
<dbReference type="RefSeq" id="WP_051649858.1">
    <property type="nucleotide sequence ID" value="NZ_CP006986.1"/>
</dbReference>
<sequence>MTPLRPLISLISTLILIASIYLLWTWYRGEVIQRPDATFEVHREAWMLWVGGILLAGSFLGRWPLMFLLARPDTDPMLKDGNGGEVITGADGEKLQIYSHGPAGAPTILMTHGWSLDHTVWQYAVRDLSKEFRVVTWDLPGLGRSSAHKVSLSNMAANLQVILSHLRQPVLLVGHSIGGMAIQTLFRDHPDAQRQAIAGVVLVNTTYTNPLRTIILSPLFRLLRWPLLEPLLWLQIILKPLAWLMSWQSYISGSTHLTARLGYGALVTRSQLEHTAWLMTTNSPSVQARGDLAMFRWDATEALAGISLPTLVLAGEADVVTKPSASRHIAEAVPGASLKTFEHVNHMGFLEKSQAYNLAVRDFANEVFAPSKVGLSASRREAANDS</sequence>
<keyword evidence="3" id="KW-0378">Hydrolase</keyword>
<name>A0A060HY66_RHIET</name>
<dbReference type="PANTHER" id="PTHR43798:SF33">
    <property type="entry name" value="HYDROLASE, PUTATIVE (AFU_ORTHOLOGUE AFUA_2G14860)-RELATED"/>
    <property type="match status" value="1"/>
</dbReference>
<dbReference type="InterPro" id="IPR050266">
    <property type="entry name" value="AB_hydrolase_sf"/>
</dbReference>
<protein>
    <submittedName>
        <fullName evidence="3">Alpha/beta hydrolase family protein</fullName>
    </submittedName>
</protein>
<feature type="domain" description="AB hydrolase-1" evidence="2">
    <location>
        <begin position="106"/>
        <end position="352"/>
    </location>
</feature>
<dbReference type="Proteomes" id="UP000027180">
    <property type="component" value="Chromosome"/>
</dbReference>
<evidence type="ECO:0000256" key="1">
    <source>
        <dbReference type="SAM" id="Phobius"/>
    </source>
</evidence>
<proteinExistence type="predicted"/>
<dbReference type="PANTHER" id="PTHR43798">
    <property type="entry name" value="MONOACYLGLYCEROL LIPASE"/>
    <property type="match status" value="1"/>
</dbReference>
<keyword evidence="1" id="KW-0812">Transmembrane</keyword>
<keyword evidence="1" id="KW-0472">Membrane</keyword>
<dbReference type="InterPro" id="IPR000073">
    <property type="entry name" value="AB_hydrolase_1"/>
</dbReference>
<keyword evidence="1" id="KW-1133">Transmembrane helix</keyword>
<dbReference type="Gene3D" id="3.40.50.1820">
    <property type="entry name" value="alpha/beta hydrolase"/>
    <property type="match status" value="1"/>
</dbReference>
<dbReference type="Pfam" id="PF00561">
    <property type="entry name" value="Abhydrolase_1"/>
    <property type="match status" value="1"/>
</dbReference>
<evidence type="ECO:0000259" key="2">
    <source>
        <dbReference type="Pfam" id="PF00561"/>
    </source>
</evidence>
<evidence type="ECO:0000313" key="4">
    <source>
        <dbReference type="Proteomes" id="UP000027180"/>
    </source>
</evidence>
<feature type="transmembrane region" description="Helical" evidence="1">
    <location>
        <begin position="46"/>
        <end position="69"/>
    </location>
</feature>